<dbReference type="EMBL" id="CAJVQB010013608">
    <property type="protein sequence ID" value="CAG8763250.1"/>
    <property type="molecule type" value="Genomic_DNA"/>
</dbReference>
<evidence type="ECO:0000313" key="2">
    <source>
        <dbReference type="Proteomes" id="UP000789901"/>
    </source>
</evidence>
<name>A0ABN7VEB9_GIGMA</name>
<organism evidence="1 2">
    <name type="scientific">Gigaspora margarita</name>
    <dbReference type="NCBI Taxonomy" id="4874"/>
    <lineage>
        <taxon>Eukaryota</taxon>
        <taxon>Fungi</taxon>
        <taxon>Fungi incertae sedis</taxon>
        <taxon>Mucoromycota</taxon>
        <taxon>Glomeromycotina</taxon>
        <taxon>Glomeromycetes</taxon>
        <taxon>Diversisporales</taxon>
        <taxon>Gigasporaceae</taxon>
        <taxon>Gigaspora</taxon>
    </lineage>
</organism>
<comment type="caution">
    <text evidence="1">The sequence shown here is derived from an EMBL/GenBank/DDBJ whole genome shotgun (WGS) entry which is preliminary data.</text>
</comment>
<protein>
    <submittedName>
        <fullName evidence="1">10580_t:CDS:1</fullName>
    </submittedName>
</protein>
<feature type="non-terminal residue" evidence="1">
    <location>
        <position position="135"/>
    </location>
</feature>
<dbReference type="Proteomes" id="UP000789901">
    <property type="component" value="Unassembled WGS sequence"/>
</dbReference>
<accession>A0ABN7VEB9</accession>
<gene>
    <name evidence="1" type="ORF">GMARGA_LOCUS17724</name>
</gene>
<evidence type="ECO:0000313" key="1">
    <source>
        <dbReference type="EMBL" id="CAG8763250.1"/>
    </source>
</evidence>
<sequence>MNQGLSIKSFNIDNGFEIRNHQRRVVLFRDALSFSKLHFEKMEINYNIEEGAEFILKIELYIIIDGLGIDRCIDRKEYRISIHNQTRTRTWVIDNLNVPDHTISEVYALFSVSKIDDNEQGGQYVRFNTSTKINQ</sequence>
<keyword evidence="2" id="KW-1185">Reference proteome</keyword>
<reference evidence="1 2" key="1">
    <citation type="submission" date="2021-06" db="EMBL/GenBank/DDBJ databases">
        <authorList>
            <person name="Kallberg Y."/>
            <person name="Tangrot J."/>
            <person name="Rosling A."/>
        </authorList>
    </citation>
    <scope>NUCLEOTIDE SEQUENCE [LARGE SCALE GENOMIC DNA]</scope>
    <source>
        <strain evidence="1 2">120-4 pot B 10/14</strain>
    </source>
</reference>
<proteinExistence type="predicted"/>